<evidence type="ECO:0000256" key="1">
    <source>
        <dbReference type="SAM" id="MobiDB-lite"/>
    </source>
</evidence>
<proteinExistence type="predicted"/>
<keyword evidence="2" id="KW-0732">Signal</keyword>
<evidence type="ECO:0000313" key="3">
    <source>
        <dbReference type="EMBL" id="KAG0722391.1"/>
    </source>
</evidence>
<dbReference type="CDD" id="cd00117">
    <property type="entry name" value="TFP"/>
    <property type="match status" value="1"/>
</dbReference>
<comment type="caution">
    <text evidence="3">The sequence shown here is derived from an EMBL/GenBank/DDBJ whole genome shotgun (WGS) entry which is preliminary data.</text>
</comment>
<name>A0A8J4YEW0_CHIOP</name>
<accession>A0A8J4YEW0</accession>
<feature type="signal peptide" evidence="2">
    <location>
        <begin position="1"/>
        <end position="22"/>
    </location>
</feature>
<reference evidence="3" key="1">
    <citation type="submission" date="2020-07" db="EMBL/GenBank/DDBJ databases">
        <title>The High-quality genome of the commercially important snow crab, Chionoecetes opilio.</title>
        <authorList>
            <person name="Jeong J.-H."/>
            <person name="Ryu S."/>
        </authorList>
    </citation>
    <scope>NUCLEOTIDE SEQUENCE</scope>
    <source>
        <strain evidence="3">MADBK_172401_WGS</strain>
        <tissue evidence="3">Digestive gland</tissue>
    </source>
</reference>
<evidence type="ECO:0000313" key="4">
    <source>
        <dbReference type="Proteomes" id="UP000770661"/>
    </source>
</evidence>
<sequence length="222" mass="25082">MGEGVLSLLLLLLAANLGTGKGLWTSYQHKQRCKQKRKRCSNTQHHTRPRPFIPRIRPGKNLICYSCRLDFRKRAYKKDHPCLGRHGNLRVSEDYAVPCGPNATYCRVERTEVNGVLTMLRRECSQLCYQGCRLRGFGINNEVCEKCCTNNRCNHMYPTSRAARSHSSENSSNSNSSRGAVLARAQNGRGPTPAIPTPVERITKVKIQTNRQTGRHIEDTTV</sequence>
<feature type="chain" id="PRO_5035212046" description="C2H2-type domain-containing protein" evidence="2">
    <location>
        <begin position="23"/>
        <end position="222"/>
    </location>
</feature>
<gene>
    <name evidence="3" type="ORF">GWK47_006059</name>
</gene>
<keyword evidence="4" id="KW-1185">Reference proteome</keyword>
<feature type="compositionally biased region" description="Low complexity" evidence="1">
    <location>
        <begin position="168"/>
        <end position="180"/>
    </location>
</feature>
<feature type="region of interest" description="Disordered" evidence="1">
    <location>
        <begin position="162"/>
        <end position="222"/>
    </location>
</feature>
<organism evidence="3 4">
    <name type="scientific">Chionoecetes opilio</name>
    <name type="common">Atlantic snow crab</name>
    <name type="synonym">Cancer opilio</name>
    <dbReference type="NCBI Taxonomy" id="41210"/>
    <lineage>
        <taxon>Eukaryota</taxon>
        <taxon>Metazoa</taxon>
        <taxon>Ecdysozoa</taxon>
        <taxon>Arthropoda</taxon>
        <taxon>Crustacea</taxon>
        <taxon>Multicrustacea</taxon>
        <taxon>Malacostraca</taxon>
        <taxon>Eumalacostraca</taxon>
        <taxon>Eucarida</taxon>
        <taxon>Decapoda</taxon>
        <taxon>Pleocyemata</taxon>
        <taxon>Brachyura</taxon>
        <taxon>Eubrachyura</taxon>
        <taxon>Majoidea</taxon>
        <taxon>Majidae</taxon>
        <taxon>Chionoecetes</taxon>
    </lineage>
</organism>
<protein>
    <recommendedName>
        <fullName evidence="5">C2H2-type domain-containing protein</fullName>
    </recommendedName>
</protein>
<dbReference type="AlphaFoldDB" id="A0A8J4YEW0"/>
<evidence type="ECO:0008006" key="5">
    <source>
        <dbReference type="Google" id="ProtNLM"/>
    </source>
</evidence>
<dbReference type="Proteomes" id="UP000770661">
    <property type="component" value="Unassembled WGS sequence"/>
</dbReference>
<dbReference type="EMBL" id="JACEEZ010009592">
    <property type="protein sequence ID" value="KAG0722391.1"/>
    <property type="molecule type" value="Genomic_DNA"/>
</dbReference>
<dbReference type="OrthoDB" id="6342359at2759"/>
<evidence type="ECO:0000256" key="2">
    <source>
        <dbReference type="SAM" id="SignalP"/>
    </source>
</evidence>